<dbReference type="AlphaFoldDB" id="A0A5P8P0R9"/>
<organism evidence="2 3">
    <name type="scientific">Sulfurimonas lithotrophica</name>
    <dbReference type="NCBI Taxonomy" id="2590022"/>
    <lineage>
        <taxon>Bacteria</taxon>
        <taxon>Pseudomonadati</taxon>
        <taxon>Campylobacterota</taxon>
        <taxon>Epsilonproteobacteria</taxon>
        <taxon>Campylobacterales</taxon>
        <taxon>Sulfurimonadaceae</taxon>
        <taxon>Sulfurimonas</taxon>
    </lineage>
</organism>
<feature type="chain" id="PRO_5024997175" description="Lipoprotein" evidence="1">
    <location>
        <begin position="22"/>
        <end position="152"/>
    </location>
</feature>
<keyword evidence="1" id="KW-0732">Signal</keyword>
<dbReference type="Proteomes" id="UP000326944">
    <property type="component" value="Chromosome"/>
</dbReference>
<reference evidence="2 3" key="1">
    <citation type="submission" date="2019-09" db="EMBL/GenBank/DDBJ databases">
        <title>Sulfurimonas gotlandica sp. nov., a chemoautotrophic and psychrotolerant epsilonproteobacterium isolated from a pelagic redoxcline, and an emended description of the genus Sulfurimonas.</title>
        <authorList>
            <person name="Wang S."/>
            <person name="Jiang L."/>
            <person name="Shao S."/>
        </authorList>
    </citation>
    <scope>NUCLEOTIDE SEQUENCE [LARGE SCALE GENOMIC DNA]</scope>
    <source>
        <strain evidence="2 3">GYSZ_1</strain>
    </source>
</reference>
<feature type="signal peptide" evidence="1">
    <location>
        <begin position="1"/>
        <end position="21"/>
    </location>
</feature>
<evidence type="ECO:0000256" key="1">
    <source>
        <dbReference type="SAM" id="SignalP"/>
    </source>
</evidence>
<evidence type="ECO:0000313" key="2">
    <source>
        <dbReference type="EMBL" id="QFR49289.1"/>
    </source>
</evidence>
<sequence>MKSVYILLFLLFLNGCSSKNAFENFDMDKHQQLSAQSFKRIKLTKNEYVIGTFSSIYLNDIYPDRYNNNEYFFVYVFLKDSNKEYEIKLNSTESLKIKELHYDNRFSRLVKDKSKWNRYYLISFQKTGDLLNLELYVDKSKLASIKYQKNTE</sequence>
<dbReference type="OrthoDB" id="5323923at2"/>
<dbReference type="RefSeq" id="WP_152307232.1">
    <property type="nucleotide sequence ID" value="NZ_CP043617.1"/>
</dbReference>
<keyword evidence="3" id="KW-1185">Reference proteome</keyword>
<protein>
    <recommendedName>
        <fullName evidence="4">Lipoprotein</fullName>
    </recommendedName>
</protein>
<gene>
    <name evidence="2" type="ORF">FJR48_05930</name>
</gene>
<proteinExistence type="predicted"/>
<evidence type="ECO:0000313" key="3">
    <source>
        <dbReference type="Proteomes" id="UP000326944"/>
    </source>
</evidence>
<name>A0A5P8P0R9_9BACT</name>
<dbReference type="KEGG" id="sulg:FJR48_05930"/>
<accession>A0A5P8P0R9</accession>
<evidence type="ECO:0008006" key="4">
    <source>
        <dbReference type="Google" id="ProtNLM"/>
    </source>
</evidence>
<dbReference type="EMBL" id="CP043617">
    <property type="protein sequence ID" value="QFR49289.1"/>
    <property type="molecule type" value="Genomic_DNA"/>
</dbReference>